<evidence type="ECO:0000256" key="1">
    <source>
        <dbReference type="SAM" id="MobiDB-lite"/>
    </source>
</evidence>
<proteinExistence type="predicted"/>
<name>A0A6C0BTE9_9ZZZZ</name>
<evidence type="ECO:0000313" key="2">
    <source>
        <dbReference type="EMBL" id="QHS94688.1"/>
    </source>
</evidence>
<dbReference type="EMBL" id="MN739229">
    <property type="protein sequence ID" value="QHS94688.1"/>
    <property type="molecule type" value="Genomic_DNA"/>
</dbReference>
<protein>
    <submittedName>
        <fullName evidence="2">Uncharacterized protein</fullName>
    </submittedName>
</protein>
<sequence>MPLIDDVGIEIALDAVLVDENVRPAMLIQPANSGERTHNDPITKNILKHIRRHFPHFIFSDDYEKYQGVIISKTKSYNDVRISTNLMGSILGYPCYREFGHIGLDDVVTYSMYIVVRQKNGIEAELITNVCRDLSRKKEYEELARKTGIALKKKKYAKLLGDSEGDFDLDRVYVKVEKIIPTQSIIKNLIDNKPLDKDEMDKLINIFYNFSLDDDFETSFFDLYQQDNPLHRGVLLTMLAHERYDMLSPFFPLQQYPGIDTQVEEKTAAWGHEIIRILFHTRNKGAEKKKTAARKRCPNGTRRNKKTGDCETK</sequence>
<reference evidence="2" key="1">
    <citation type="journal article" date="2020" name="Nature">
        <title>Giant virus diversity and host interactions through global metagenomics.</title>
        <authorList>
            <person name="Schulz F."/>
            <person name="Roux S."/>
            <person name="Paez-Espino D."/>
            <person name="Jungbluth S."/>
            <person name="Walsh D.A."/>
            <person name="Denef V.J."/>
            <person name="McMahon K.D."/>
            <person name="Konstantinidis K.T."/>
            <person name="Eloe-Fadrosh E.A."/>
            <person name="Kyrpides N.C."/>
            <person name="Woyke T."/>
        </authorList>
    </citation>
    <scope>NUCLEOTIDE SEQUENCE</scope>
    <source>
        <strain evidence="2">GVMAG-M-3300018416-45</strain>
    </source>
</reference>
<feature type="region of interest" description="Disordered" evidence="1">
    <location>
        <begin position="286"/>
        <end position="313"/>
    </location>
</feature>
<dbReference type="AlphaFoldDB" id="A0A6C0BTE9"/>
<feature type="compositionally biased region" description="Basic residues" evidence="1">
    <location>
        <begin position="291"/>
        <end position="305"/>
    </location>
</feature>
<accession>A0A6C0BTE9</accession>
<organism evidence="2">
    <name type="scientific">viral metagenome</name>
    <dbReference type="NCBI Taxonomy" id="1070528"/>
    <lineage>
        <taxon>unclassified sequences</taxon>
        <taxon>metagenomes</taxon>
        <taxon>organismal metagenomes</taxon>
    </lineage>
</organism>